<dbReference type="Proteomes" id="UP000593567">
    <property type="component" value="Unassembled WGS sequence"/>
</dbReference>
<dbReference type="GO" id="GO:0030686">
    <property type="term" value="C:90S preribosome"/>
    <property type="evidence" value="ECO:0007669"/>
    <property type="project" value="TreeGrafter"/>
</dbReference>
<dbReference type="SUPFAM" id="SSF48371">
    <property type="entry name" value="ARM repeat"/>
    <property type="match status" value="1"/>
</dbReference>
<dbReference type="InterPro" id="IPR011989">
    <property type="entry name" value="ARM-like"/>
</dbReference>
<dbReference type="AlphaFoldDB" id="A0A7J7K639"/>
<dbReference type="PANTHER" id="PTHR17695">
    <property type="entry name" value="SMALL SUBUNIT PROCESSOME COMPONENT 20 HOMOLOG"/>
    <property type="match status" value="1"/>
</dbReference>
<evidence type="ECO:0000313" key="2">
    <source>
        <dbReference type="EMBL" id="KAF6033068.1"/>
    </source>
</evidence>
<keyword evidence="3" id="KW-1185">Reference proteome</keyword>
<accession>A0A7J7K639</accession>
<protein>
    <submittedName>
        <fullName evidence="2">Tag-184</fullName>
    </submittedName>
</protein>
<sequence length="655" mass="74075">MSCDPVGLPSLIDSMDKIISSLFLLLNTYSSSGVSSGESHELCQLCFRVSLHLNGAENCSYYQWTEDKIEVLLTYAEADILDHYKQATAFSLLKAIISRKLLCKLLYEVIKKVETLSITSESADVRLHCRQVVLQFLLDYPLGKGLPKHINFFLENLDYKAVHGRESIYEMLGAMLTAFPQKTVHMFSSLLFISLARARINDDSEKCRKLASLCVRTLLGRVERNCRNKLFDMAFTWLQEDRAEIVQMAAQVLGLFIVVECDSFSSRFPQLLTVLEKSLQPQIYVTLEGESDASKDLQLYNIILMVLKLIRECPQVLKQPIFDQILEHIRQHMLHPHAWVRLSTAQVFGLVFSTYNPDELVAAVLSQSYAHTAEVGESSHNSSEDRTSPSHREALTFLLTDTRQKLRDFTADFCTQLSSPYMTDEFASQIAKNLVFLVKVIRRLPESKLSPDSCVNPEDPAPADDCNDLAEADELANHSNKKKSVSVDWLIRRLGKVATFEATNAPRQTVKRTNVLKCLAAIAMELGPELLQQHLKNILPPIHRELNMVRLFPETEELRNLAGEVSNLLKDKVGVSTYSSVYASVHQASTMKKTERKRKLAQQAVVNPSIVANKKMKLHGKKGTSKRMSQKQSRFKGNKVVKRKRTVARDIAILQ</sequence>
<proteinExistence type="predicted"/>
<evidence type="ECO:0000259" key="1">
    <source>
        <dbReference type="Pfam" id="PF23099"/>
    </source>
</evidence>
<evidence type="ECO:0000313" key="3">
    <source>
        <dbReference type="Proteomes" id="UP000593567"/>
    </source>
</evidence>
<dbReference type="InterPro" id="IPR057525">
    <property type="entry name" value="UTP20_C"/>
</dbReference>
<reference evidence="2" key="1">
    <citation type="submission" date="2020-06" db="EMBL/GenBank/DDBJ databases">
        <title>Draft genome of Bugula neritina, a colonial animal packing powerful symbionts and potential medicines.</title>
        <authorList>
            <person name="Rayko M."/>
        </authorList>
    </citation>
    <scope>NUCLEOTIDE SEQUENCE [LARGE SCALE GENOMIC DNA]</scope>
    <source>
        <strain evidence="2">Kwan_BN1</strain>
    </source>
</reference>
<dbReference type="EMBL" id="VXIV02001458">
    <property type="protein sequence ID" value="KAF6033068.1"/>
    <property type="molecule type" value="Genomic_DNA"/>
</dbReference>
<name>A0A7J7K639_BUGNE</name>
<dbReference type="InterPro" id="IPR016024">
    <property type="entry name" value="ARM-type_fold"/>
</dbReference>
<dbReference type="PANTHER" id="PTHR17695:SF11">
    <property type="entry name" value="SMALL SUBUNIT PROCESSOME COMPONENT 20 HOMOLOG"/>
    <property type="match status" value="1"/>
</dbReference>
<organism evidence="2 3">
    <name type="scientific">Bugula neritina</name>
    <name type="common">Brown bryozoan</name>
    <name type="synonym">Sertularia neritina</name>
    <dbReference type="NCBI Taxonomy" id="10212"/>
    <lineage>
        <taxon>Eukaryota</taxon>
        <taxon>Metazoa</taxon>
        <taxon>Spiralia</taxon>
        <taxon>Lophotrochozoa</taxon>
        <taxon>Bryozoa</taxon>
        <taxon>Gymnolaemata</taxon>
        <taxon>Cheilostomatida</taxon>
        <taxon>Flustrina</taxon>
        <taxon>Buguloidea</taxon>
        <taxon>Bugulidae</taxon>
        <taxon>Bugula</taxon>
    </lineage>
</organism>
<dbReference type="InterPro" id="IPR052575">
    <property type="entry name" value="SSU_processome_comp_20"/>
</dbReference>
<comment type="caution">
    <text evidence="2">The sequence shown here is derived from an EMBL/GenBank/DDBJ whole genome shotgun (WGS) entry which is preliminary data.</text>
</comment>
<feature type="domain" description="U3 small nucleolar RNA-associated protein 20 C-terminal" evidence="1">
    <location>
        <begin position="248"/>
        <end position="627"/>
    </location>
</feature>
<dbReference type="GO" id="GO:0032040">
    <property type="term" value="C:small-subunit processome"/>
    <property type="evidence" value="ECO:0007669"/>
    <property type="project" value="TreeGrafter"/>
</dbReference>
<dbReference type="OrthoDB" id="360653at2759"/>
<dbReference type="Pfam" id="PF23099">
    <property type="entry name" value="UTP20_C"/>
    <property type="match status" value="1"/>
</dbReference>
<dbReference type="Gene3D" id="1.25.10.10">
    <property type="entry name" value="Leucine-rich Repeat Variant"/>
    <property type="match status" value="1"/>
</dbReference>
<gene>
    <name evidence="2" type="ORF">EB796_008649</name>
</gene>